<keyword evidence="1 3" id="KW-0732">Signal</keyword>
<evidence type="ECO:0000259" key="4">
    <source>
        <dbReference type="Pfam" id="PF13505"/>
    </source>
</evidence>
<keyword evidence="6" id="KW-1185">Reference proteome</keyword>
<dbReference type="EMBL" id="JBHTBR010000004">
    <property type="protein sequence ID" value="MFC7291569.1"/>
    <property type="molecule type" value="Genomic_DNA"/>
</dbReference>
<evidence type="ECO:0000256" key="3">
    <source>
        <dbReference type="SAM" id="SignalP"/>
    </source>
</evidence>
<dbReference type="InterPro" id="IPR027385">
    <property type="entry name" value="Beta-barrel_OMP"/>
</dbReference>
<evidence type="ECO:0000313" key="5">
    <source>
        <dbReference type="EMBL" id="MFC7291569.1"/>
    </source>
</evidence>
<evidence type="ECO:0000256" key="2">
    <source>
        <dbReference type="SAM" id="MobiDB-lite"/>
    </source>
</evidence>
<feature type="signal peptide" evidence="3">
    <location>
        <begin position="1"/>
        <end position="24"/>
    </location>
</feature>
<feature type="domain" description="Outer membrane protein beta-barrel" evidence="4">
    <location>
        <begin position="11"/>
        <end position="224"/>
    </location>
</feature>
<feature type="compositionally biased region" description="Polar residues" evidence="2">
    <location>
        <begin position="41"/>
        <end position="53"/>
    </location>
</feature>
<gene>
    <name evidence="5" type="ORF">ACFQS8_08075</name>
</gene>
<dbReference type="RefSeq" id="WP_382166801.1">
    <property type="nucleotide sequence ID" value="NZ_JBHTBR010000004.1"/>
</dbReference>
<reference evidence="6" key="1">
    <citation type="journal article" date="2019" name="Int. J. Syst. Evol. Microbiol.">
        <title>The Global Catalogue of Microorganisms (GCM) 10K type strain sequencing project: providing services to taxonomists for standard genome sequencing and annotation.</title>
        <authorList>
            <consortium name="The Broad Institute Genomics Platform"/>
            <consortium name="The Broad Institute Genome Sequencing Center for Infectious Disease"/>
            <person name="Wu L."/>
            <person name="Ma J."/>
        </authorList>
    </citation>
    <scope>NUCLEOTIDE SEQUENCE [LARGE SCALE GENOMIC DNA]</scope>
    <source>
        <strain evidence="6">CCUG 51308</strain>
    </source>
</reference>
<evidence type="ECO:0000313" key="6">
    <source>
        <dbReference type="Proteomes" id="UP001596492"/>
    </source>
</evidence>
<feature type="chain" id="PRO_5046753875" evidence="3">
    <location>
        <begin position="25"/>
        <end position="224"/>
    </location>
</feature>
<protein>
    <submittedName>
        <fullName evidence="5">Outer membrane beta-barrel protein</fullName>
    </submittedName>
</protein>
<sequence>MTHSIRTIACLLASSAVFTGLAHADSGFYVSGGLNSTTLTQDVSRNTGSNLPNTGPADGPSATTTDQDTGASVYVSAGYRLDVLENSYLEFEAFYADENAETQNLNNVLVSEVELKNSYGLDLHLGQKVTDTFSVYGLVGVTQYEGDANQSYTFAPPVTSVELEETAFVYGAGVELGLSKHISTFGEVRISNDVEFDTPVDKGGIISQNNLDFTTIRTGLKFKF</sequence>
<feature type="region of interest" description="Disordered" evidence="2">
    <location>
        <begin position="41"/>
        <end position="68"/>
    </location>
</feature>
<dbReference type="Gene3D" id="2.40.160.20">
    <property type="match status" value="1"/>
</dbReference>
<dbReference type="Pfam" id="PF13505">
    <property type="entry name" value="OMP_b-brl"/>
    <property type="match status" value="1"/>
</dbReference>
<organism evidence="5 6">
    <name type="scientific">Hirschia litorea</name>
    <dbReference type="NCBI Taxonomy" id="1199156"/>
    <lineage>
        <taxon>Bacteria</taxon>
        <taxon>Pseudomonadati</taxon>
        <taxon>Pseudomonadota</taxon>
        <taxon>Alphaproteobacteria</taxon>
        <taxon>Hyphomonadales</taxon>
        <taxon>Hyphomonadaceae</taxon>
        <taxon>Hirschia</taxon>
    </lineage>
</organism>
<proteinExistence type="predicted"/>
<comment type="caution">
    <text evidence="5">The sequence shown here is derived from an EMBL/GenBank/DDBJ whole genome shotgun (WGS) entry which is preliminary data.</text>
</comment>
<name>A0ABW2IK91_9PROT</name>
<dbReference type="InterPro" id="IPR011250">
    <property type="entry name" value="OMP/PagP_B-barrel"/>
</dbReference>
<dbReference type="SUPFAM" id="SSF56925">
    <property type="entry name" value="OMPA-like"/>
    <property type="match status" value="1"/>
</dbReference>
<evidence type="ECO:0000256" key="1">
    <source>
        <dbReference type="ARBA" id="ARBA00022729"/>
    </source>
</evidence>
<dbReference type="Proteomes" id="UP001596492">
    <property type="component" value="Unassembled WGS sequence"/>
</dbReference>
<accession>A0ABW2IK91</accession>